<name>A0ABP5SV73_9ACTN</name>
<keyword evidence="1" id="KW-1133">Transmembrane helix</keyword>
<proteinExistence type="predicted"/>
<reference evidence="3" key="1">
    <citation type="journal article" date="2019" name="Int. J. Syst. Evol. Microbiol.">
        <title>The Global Catalogue of Microorganisms (GCM) 10K type strain sequencing project: providing services to taxonomists for standard genome sequencing and annotation.</title>
        <authorList>
            <consortium name="The Broad Institute Genomics Platform"/>
            <consortium name="The Broad Institute Genome Sequencing Center for Infectious Disease"/>
            <person name="Wu L."/>
            <person name="Ma J."/>
        </authorList>
    </citation>
    <scope>NUCLEOTIDE SEQUENCE [LARGE SCALE GENOMIC DNA]</scope>
    <source>
        <strain evidence="3">JCM 3272</strain>
    </source>
</reference>
<evidence type="ECO:0000256" key="1">
    <source>
        <dbReference type="SAM" id="Phobius"/>
    </source>
</evidence>
<dbReference type="EMBL" id="BAAARV010000019">
    <property type="protein sequence ID" value="GAA2339546.1"/>
    <property type="molecule type" value="Genomic_DNA"/>
</dbReference>
<sequence length="173" mass="18201">MGRAVAFSAVMAVLAWLCAAGFYVGLTALLGGPVGRIVQFVVLPQFTTPLLAVLGASLWMLIRSPYWVRLSAAGVEVGTTRARAVLIPWSGVESATLRGWSVFANLDVVPHPVAMIALQDAKGDLPRMRTRGGRRGYRVQVGLFPGGSAAVTAALRARGIPEARLPAPTAGPR</sequence>
<accession>A0ABP5SV73</accession>
<organism evidence="2 3">
    <name type="scientific">Dactylosporangium salmoneum</name>
    <dbReference type="NCBI Taxonomy" id="53361"/>
    <lineage>
        <taxon>Bacteria</taxon>
        <taxon>Bacillati</taxon>
        <taxon>Actinomycetota</taxon>
        <taxon>Actinomycetes</taxon>
        <taxon>Micromonosporales</taxon>
        <taxon>Micromonosporaceae</taxon>
        <taxon>Dactylosporangium</taxon>
    </lineage>
</organism>
<keyword evidence="1" id="KW-0472">Membrane</keyword>
<comment type="caution">
    <text evidence="2">The sequence shown here is derived from an EMBL/GenBank/DDBJ whole genome shotgun (WGS) entry which is preliminary data.</text>
</comment>
<keyword evidence="1" id="KW-0812">Transmembrane</keyword>
<gene>
    <name evidence="2" type="ORF">GCM10010170_021770</name>
</gene>
<evidence type="ECO:0000313" key="3">
    <source>
        <dbReference type="Proteomes" id="UP001501444"/>
    </source>
</evidence>
<feature type="transmembrane region" description="Helical" evidence="1">
    <location>
        <begin position="36"/>
        <end position="62"/>
    </location>
</feature>
<evidence type="ECO:0008006" key="4">
    <source>
        <dbReference type="Google" id="ProtNLM"/>
    </source>
</evidence>
<keyword evidence="3" id="KW-1185">Reference proteome</keyword>
<evidence type="ECO:0000313" key="2">
    <source>
        <dbReference type="EMBL" id="GAA2339546.1"/>
    </source>
</evidence>
<dbReference type="Proteomes" id="UP001501444">
    <property type="component" value="Unassembled WGS sequence"/>
</dbReference>
<protein>
    <recommendedName>
        <fullName evidence="4">PH domain-containing protein</fullName>
    </recommendedName>
</protein>